<dbReference type="Gene3D" id="3.40.50.300">
    <property type="entry name" value="P-loop containing nucleotide triphosphate hydrolases"/>
    <property type="match status" value="1"/>
</dbReference>
<comment type="catalytic activity">
    <reaction evidence="10 12">
        <text>dTMP + ATP = dTDP + ADP</text>
        <dbReference type="Rhea" id="RHEA:13517"/>
        <dbReference type="ChEBI" id="CHEBI:30616"/>
        <dbReference type="ChEBI" id="CHEBI:58369"/>
        <dbReference type="ChEBI" id="CHEBI:63528"/>
        <dbReference type="ChEBI" id="CHEBI:456216"/>
        <dbReference type="EC" id="2.7.4.9"/>
    </reaction>
</comment>
<dbReference type="HAMAP" id="MF_00165">
    <property type="entry name" value="Thymidylate_kinase"/>
    <property type="match status" value="1"/>
</dbReference>
<evidence type="ECO:0000256" key="13">
    <source>
        <dbReference type="SAM" id="MobiDB-lite"/>
    </source>
</evidence>
<dbReference type="GO" id="GO:0006235">
    <property type="term" value="P:dTTP biosynthetic process"/>
    <property type="evidence" value="ECO:0007669"/>
    <property type="project" value="UniProtKB-UniRule"/>
</dbReference>
<comment type="caution">
    <text evidence="15">The sequence shown here is derived from an EMBL/GenBank/DDBJ whole genome shotgun (WGS) entry which is preliminary data.</text>
</comment>
<sequence>MSDGTRSPGRFVTLEGGEGAGKSSQITHVAEALRARGREVVVSREPGGTALGEAVRGVLMNEYDVPMPAMSELLLMFAARAAHLEQVIEPALARGAWVVCDRFTDASYAYQGAARQLGNAAVATLEQLVQNDRRPDHVLLFDLPVTEGLARAGRRGEGNRFDRETMVFHERVRAAYRARAAADPTRYHVIDAAQPPAAVRARIDAAVAAWPA</sequence>
<keyword evidence="7 12" id="KW-0418">Kinase</keyword>
<dbReference type="CDD" id="cd01672">
    <property type="entry name" value="TMPK"/>
    <property type="match status" value="1"/>
</dbReference>
<dbReference type="InterPro" id="IPR027417">
    <property type="entry name" value="P-loop_NTPase"/>
</dbReference>
<dbReference type="InterPro" id="IPR018094">
    <property type="entry name" value="Thymidylate_kinase"/>
</dbReference>
<dbReference type="EMBL" id="AYKF01000046">
    <property type="protein sequence ID" value="ROO34927.1"/>
    <property type="molecule type" value="Genomic_DNA"/>
</dbReference>
<evidence type="ECO:0000256" key="6">
    <source>
        <dbReference type="ARBA" id="ARBA00022741"/>
    </source>
</evidence>
<dbReference type="GO" id="GO:0005829">
    <property type="term" value="C:cytosol"/>
    <property type="evidence" value="ECO:0007669"/>
    <property type="project" value="TreeGrafter"/>
</dbReference>
<dbReference type="SUPFAM" id="SSF52540">
    <property type="entry name" value="P-loop containing nucleoside triphosphate hydrolases"/>
    <property type="match status" value="1"/>
</dbReference>
<evidence type="ECO:0000313" key="15">
    <source>
        <dbReference type="EMBL" id="ROO34927.1"/>
    </source>
</evidence>
<dbReference type="InterPro" id="IPR039430">
    <property type="entry name" value="Thymidylate_kin-like_dom"/>
</dbReference>
<evidence type="ECO:0000256" key="7">
    <source>
        <dbReference type="ARBA" id="ARBA00022777"/>
    </source>
</evidence>
<dbReference type="PANTHER" id="PTHR10344">
    <property type="entry name" value="THYMIDYLATE KINASE"/>
    <property type="match status" value="1"/>
</dbReference>
<evidence type="ECO:0000256" key="5">
    <source>
        <dbReference type="ARBA" id="ARBA00022727"/>
    </source>
</evidence>
<evidence type="ECO:0000256" key="4">
    <source>
        <dbReference type="ARBA" id="ARBA00022679"/>
    </source>
</evidence>
<dbReference type="Pfam" id="PF02223">
    <property type="entry name" value="Thymidylate_kin"/>
    <property type="match status" value="1"/>
</dbReference>
<evidence type="ECO:0000256" key="2">
    <source>
        <dbReference type="ARBA" id="ARBA00012980"/>
    </source>
</evidence>
<keyword evidence="4 12" id="KW-0808">Transferase</keyword>
<feature type="region of interest" description="Disordered" evidence="13">
    <location>
        <begin position="1"/>
        <end position="21"/>
    </location>
</feature>
<dbReference type="Proteomes" id="UP000285123">
    <property type="component" value="Unassembled WGS sequence"/>
</dbReference>
<dbReference type="RefSeq" id="WP_123589960.1">
    <property type="nucleotide sequence ID" value="NZ_AYKF01000046.1"/>
</dbReference>
<name>A0A423Q5Y1_9GAMM</name>
<evidence type="ECO:0000256" key="1">
    <source>
        <dbReference type="ARBA" id="ARBA00009776"/>
    </source>
</evidence>
<evidence type="ECO:0000256" key="3">
    <source>
        <dbReference type="ARBA" id="ARBA00017144"/>
    </source>
</evidence>
<evidence type="ECO:0000256" key="8">
    <source>
        <dbReference type="ARBA" id="ARBA00022840"/>
    </source>
</evidence>
<dbReference type="OrthoDB" id="9774907at2"/>
<evidence type="ECO:0000313" key="16">
    <source>
        <dbReference type="Proteomes" id="UP000285123"/>
    </source>
</evidence>
<dbReference type="AlphaFoldDB" id="A0A423Q5Y1"/>
<evidence type="ECO:0000256" key="9">
    <source>
        <dbReference type="ARBA" id="ARBA00029962"/>
    </source>
</evidence>
<dbReference type="GO" id="GO:0004798">
    <property type="term" value="F:dTMP kinase activity"/>
    <property type="evidence" value="ECO:0007669"/>
    <property type="project" value="UniProtKB-UniRule"/>
</dbReference>
<keyword evidence="6 12" id="KW-0547">Nucleotide-binding</keyword>
<organism evidence="15 16">
    <name type="scientific">Salinisphaera orenii YIM 95161</name>
    <dbReference type="NCBI Taxonomy" id="1051139"/>
    <lineage>
        <taxon>Bacteria</taxon>
        <taxon>Pseudomonadati</taxon>
        <taxon>Pseudomonadota</taxon>
        <taxon>Gammaproteobacteria</taxon>
        <taxon>Salinisphaerales</taxon>
        <taxon>Salinisphaeraceae</taxon>
        <taxon>Salinisphaera</taxon>
    </lineage>
</organism>
<comment type="function">
    <text evidence="11 12">Phosphorylation of dTMP to form dTDP in both de novo and salvage pathways of dTTP synthesis.</text>
</comment>
<dbReference type="GO" id="GO:0005524">
    <property type="term" value="F:ATP binding"/>
    <property type="evidence" value="ECO:0007669"/>
    <property type="project" value="UniProtKB-UniRule"/>
</dbReference>
<dbReference type="FunFam" id="3.40.50.300:FF:000225">
    <property type="entry name" value="Thymidylate kinase"/>
    <property type="match status" value="1"/>
</dbReference>
<gene>
    <name evidence="12 15" type="primary">tmk</name>
    <name evidence="15" type="ORF">SAHL_03250</name>
</gene>
<dbReference type="PANTHER" id="PTHR10344:SF4">
    <property type="entry name" value="UMP-CMP KINASE 2, MITOCHONDRIAL"/>
    <property type="match status" value="1"/>
</dbReference>
<dbReference type="GO" id="GO:0006233">
    <property type="term" value="P:dTDP biosynthetic process"/>
    <property type="evidence" value="ECO:0007669"/>
    <property type="project" value="InterPro"/>
</dbReference>
<proteinExistence type="inferred from homology"/>
<evidence type="ECO:0000256" key="10">
    <source>
        <dbReference type="ARBA" id="ARBA00048743"/>
    </source>
</evidence>
<keyword evidence="8 12" id="KW-0067">ATP-binding</keyword>
<evidence type="ECO:0000256" key="11">
    <source>
        <dbReference type="ARBA" id="ARBA00057735"/>
    </source>
</evidence>
<dbReference type="EC" id="2.7.4.9" evidence="2 12"/>
<dbReference type="NCBIfam" id="TIGR00041">
    <property type="entry name" value="DTMP_kinase"/>
    <property type="match status" value="1"/>
</dbReference>
<keyword evidence="5 12" id="KW-0545">Nucleotide biosynthesis</keyword>
<reference evidence="15 16" key="1">
    <citation type="submission" date="2013-10" db="EMBL/GenBank/DDBJ databases">
        <title>Salinisphaera halophila YIM 95161 Genome Sequencing.</title>
        <authorList>
            <person name="Lai Q."/>
            <person name="Li C."/>
            <person name="Shao Z."/>
        </authorList>
    </citation>
    <scope>NUCLEOTIDE SEQUENCE [LARGE SCALE GENOMIC DNA]</scope>
    <source>
        <strain evidence="15 16">YIM 95161</strain>
    </source>
</reference>
<comment type="similarity">
    <text evidence="1 12">Belongs to the thymidylate kinase family.</text>
</comment>
<evidence type="ECO:0000256" key="12">
    <source>
        <dbReference type="HAMAP-Rule" id="MF_00165"/>
    </source>
</evidence>
<dbReference type="GO" id="GO:0006227">
    <property type="term" value="P:dUDP biosynthetic process"/>
    <property type="evidence" value="ECO:0007669"/>
    <property type="project" value="TreeGrafter"/>
</dbReference>
<accession>A0A423Q5Y1</accession>
<feature type="domain" description="Thymidylate kinase-like" evidence="14">
    <location>
        <begin position="14"/>
        <end position="203"/>
    </location>
</feature>
<feature type="binding site" evidence="12">
    <location>
        <begin position="16"/>
        <end position="23"/>
    </location>
    <ligand>
        <name>ATP</name>
        <dbReference type="ChEBI" id="CHEBI:30616"/>
    </ligand>
</feature>
<protein>
    <recommendedName>
        <fullName evidence="3 12">Thymidylate kinase</fullName>
        <ecNumber evidence="2 12">2.7.4.9</ecNumber>
    </recommendedName>
    <alternativeName>
        <fullName evidence="9 12">dTMP kinase</fullName>
    </alternativeName>
</protein>
<evidence type="ECO:0000259" key="14">
    <source>
        <dbReference type="Pfam" id="PF02223"/>
    </source>
</evidence>